<evidence type="ECO:0000259" key="1">
    <source>
        <dbReference type="Pfam" id="PF13338"/>
    </source>
</evidence>
<feature type="domain" description="AbiEi antitoxin N-terminal" evidence="1">
    <location>
        <begin position="5"/>
        <end position="51"/>
    </location>
</feature>
<dbReference type="Pfam" id="PF13338">
    <property type="entry name" value="AbiEi_4"/>
    <property type="match status" value="1"/>
</dbReference>
<organism evidence="2 3">
    <name type="scientific">Alkalibacterium indicireducens</name>
    <dbReference type="NCBI Taxonomy" id="398758"/>
    <lineage>
        <taxon>Bacteria</taxon>
        <taxon>Bacillati</taxon>
        <taxon>Bacillota</taxon>
        <taxon>Bacilli</taxon>
        <taxon>Lactobacillales</taxon>
        <taxon>Carnobacteriaceae</taxon>
        <taxon>Alkalibacterium</taxon>
    </lineage>
</organism>
<evidence type="ECO:0000313" key="3">
    <source>
        <dbReference type="Proteomes" id="UP001410648"/>
    </source>
</evidence>
<dbReference type="Proteomes" id="UP001410648">
    <property type="component" value="Unassembled WGS sequence"/>
</dbReference>
<sequence length="195" mass="22385">MSQKDKLLKLADENNGILLSKQVTEQGFSRSTIKSLVCDGLLEPIQRGIYVTKNGYADDFFLLGQKFKNGIFSHETALYLLGFSDRTPIQITMTFEHGNSTTRIKNEGVRPVMISNDFLLGRTTIVRNGLTIRVYSIERTLVDLLKPRYEADYEQLIPALKQYAAYDKKDVNKLFRYARQFGVEKQIRNYMGVLL</sequence>
<evidence type="ECO:0000313" key="2">
    <source>
        <dbReference type="EMBL" id="GAA0485821.1"/>
    </source>
</evidence>
<gene>
    <name evidence="2" type="ORF">GCM10008936_13360</name>
</gene>
<dbReference type="RefSeq" id="WP_346024759.1">
    <property type="nucleotide sequence ID" value="NZ_BAAADA010000114.1"/>
</dbReference>
<name>A0ABP3KS11_9LACT</name>
<reference evidence="3" key="1">
    <citation type="journal article" date="2019" name="Int. J. Syst. Evol. Microbiol.">
        <title>The Global Catalogue of Microorganisms (GCM) 10K type strain sequencing project: providing services to taxonomists for standard genome sequencing and annotation.</title>
        <authorList>
            <consortium name="The Broad Institute Genomics Platform"/>
            <consortium name="The Broad Institute Genome Sequencing Center for Infectious Disease"/>
            <person name="Wu L."/>
            <person name="Ma J."/>
        </authorList>
    </citation>
    <scope>NUCLEOTIDE SEQUENCE [LARGE SCALE GENOMIC DNA]</scope>
    <source>
        <strain evidence="3">JCM 14232</strain>
    </source>
</reference>
<keyword evidence="3" id="KW-1185">Reference proteome</keyword>
<dbReference type="EMBL" id="BAAADA010000114">
    <property type="protein sequence ID" value="GAA0485821.1"/>
    <property type="molecule type" value="Genomic_DNA"/>
</dbReference>
<dbReference type="InterPro" id="IPR025159">
    <property type="entry name" value="AbiEi_N"/>
</dbReference>
<proteinExistence type="predicted"/>
<comment type="caution">
    <text evidence="2">The sequence shown here is derived from an EMBL/GenBank/DDBJ whole genome shotgun (WGS) entry which is preliminary data.</text>
</comment>
<accession>A0ABP3KS11</accession>
<protein>
    <submittedName>
        <fullName evidence="2">Abortive infection protein AbiEi</fullName>
    </submittedName>
</protein>